<sequence length="147" mass="16386">MMASTIGFGEFMLSSKTFSLLSTELDESRLSESARLAGSLVDSLVEGKWYFLTSTNGHNSIGSWNPEKNTFISKSNISFPLSIVKEAVPLHQLLFLEQKKNPINIDRLKSFKIIVSLKKANNFILVNAEDLAIGFRNDDFAYAYAPS</sequence>
<dbReference type="RefSeq" id="WP_017041680.1">
    <property type="nucleotide sequence ID" value="NZ_AJYQ02000078.1"/>
</dbReference>
<dbReference type="Proteomes" id="UP000094741">
    <property type="component" value="Unassembled WGS sequence"/>
</dbReference>
<reference evidence="1 2" key="1">
    <citation type="journal article" date="2012" name="Science">
        <title>Ecological populations of bacteria act as socially cohesive units of antibiotic production and resistance.</title>
        <authorList>
            <person name="Cordero O.X."/>
            <person name="Wildschutte H."/>
            <person name="Kirkup B."/>
            <person name="Proehl S."/>
            <person name="Ngo L."/>
            <person name="Hussain F."/>
            <person name="Le Roux F."/>
            <person name="Mincer T."/>
            <person name="Polz M.F."/>
        </authorList>
    </citation>
    <scope>NUCLEOTIDE SEQUENCE [LARGE SCALE GENOMIC DNA]</scope>
    <source>
        <strain evidence="1 2">ZF-129</strain>
    </source>
</reference>
<protein>
    <submittedName>
        <fullName evidence="1">Uncharacterized protein</fullName>
    </submittedName>
</protein>
<dbReference type="AlphaFoldDB" id="A0A1E5BGC5"/>
<evidence type="ECO:0000313" key="2">
    <source>
        <dbReference type="Proteomes" id="UP000094741"/>
    </source>
</evidence>
<gene>
    <name evidence="1" type="ORF">A1QO_00765</name>
</gene>
<evidence type="ECO:0000313" key="1">
    <source>
        <dbReference type="EMBL" id="OEE35324.1"/>
    </source>
</evidence>
<organism evidence="1 2">
    <name type="scientific">Vibrio genomosp. F10 str. ZF-129</name>
    <dbReference type="NCBI Taxonomy" id="1187848"/>
    <lineage>
        <taxon>Bacteria</taxon>
        <taxon>Pseudomonadati</taxon>
        <taxon>Pseudomonadota</taxon>
        <taxon>Gammaproteobacteria</taxon>
        <taxon>Vibrionales</taxon>
        <taxon>Vibrionaceae</taxon>
        <taxon>Vibrio</taxon>
    </lineage>
</organism>
<accession>A0A1E5BGC5</accession>
<proteinExistence type="predicted"/>
<comment type="caution">
    <text evidence="1">The sequence shown here is derived from an EMBL/GenBank/DDBJ whole genome shotgun (WGS) entry which is preliminary data.</text>
</comment>
<name>A0A1E5BGC5_9VIBR</name>
<dbReference type="EMBL" id="AJYQ02000078">
    <property type="protein sequence ID" value="OEE35324.1"/>
    <property type="molecule type" value="Genomic_DNA"/>
</dbReference>